<dbReference type="InterPro" id="IPR002925">
    <property type="entry name" value="Dienelactn_hydro"/>
</dbReference>
<gene>
    <name evidence="2" type="ORF">PanWU01x14_357650</name>
</gene>
<evidence type="ECO:0000259" key="1">
    <source>
        <dbReference type="Pfam" id="PF01738"/>
    </source>
</evidence>
<dbReference type="Gene3D" id="3.40.50.1820">
    <property type="entry name" value="alpha/beta hydrolase"/>
    <property type="match status" value="1"/>
</dbReference>
<dbReference type="PANTHER" id="PTHR17630">
    <property type="entry name" value="DIENELACTONE HYDROLASE"/>
    <property type="match status" value="1"/>
</dbReference>
<accession>A0A2P5A8K3</accession>
<dbReference type="GO" id="GO:0016787">
    <property type="term" value="F:hydrolase activity"/>
    <property type="evidence" value="ECO:0007669"/>
    <property type="project" value="UniProtKB-KW"/>
</dbReference>
<evidence type="ECO:0000313" key="3">
    <source>
        <dbReference type="Proteomes" id="UP000237105"/>
    </source>
</evidence>
<keyword evidence="2" id="KW-0378">Hydrolase</keyword>
<evidence type="ECO:0000313" key="2">
    <source>
        <dbReference type="EMBL" id="PON32857.1"/>
    </source>
</evidence>
<keyword evidence="3" id="KW-1185">Reference proteome</keyword>
<dbReference type="PANTHER" id="PTHR17630:SF97">
    <property type="entry name" value="ENDO-1,31,4-BETA-D-GLUCANASE-LIKE"/>
    <property type="match status" value="1"/>
</dbReference>
<dbReference type="STRING" id="3476.A0A2P5A8K3"/>
<dbReference type="Proteomes" id="UP000237105">
    <property type="component" value="Unassembled WGS sequence"/>
</dbReference>
<dbReference type="EMBL" id="JXTB01000776">
    <property type="protein sequence ID" value="PON32857.1"/>
    <property type="molecule type" value="Genomic_DNA"/>
</dbReference>
<dbReference type="Pfam" id="PF01738">
    <property type="entry name" value="DLH"/>
    <property type="match status" value="1"/>
</dbReference>
<sequence>MAGAQCCSNPPTLDPNSGAGSVEQLGGLSTYISGSPNSKFAVLLVSDVFGYEAPNIRLVADKVAAAGFFVAVPDFLYGDPFLLNDNRPILDWLKDHGTDKGLEDAKLVVEALKSKGFSAIGAAGYCWGGKVVTELSKSTSIDAAVLLHPSLVTLDDIRGVNVPIEILAAEIDEITPPALVKQFQEILAARVHEVDSYVEIVPKVAHGWTVRYNADDEAAAKSANEARNKMLDWFFKYLK</sequence>
<comment type="caution">
    <text evidence="2">The sequence shown here is derived from an EMBL/GenBank/DDBJ whole genome shotgun (WGS) entry which is preliminary data.</text>
</comment>
<dbReference type="OrthoDB" id="17560at2759"/>
<dbReference type="AlphaFoldDB" id="A0A2P5A8K3"/>
<protein>
    <submittedName>
        <fullName evidence="2">Dienelactone hydrolase</fullName>
    </submittedName>
</protein>
<proteinExistence type="predicted"/>
<dbReference type="InterPro" id="IPR029058">
    <property type="entry name" value="AB_hydrolase_fold"/>
</dbReference>
<name>A0A2P5A8K3_PARAD</name>
<dbReference type="SUPFAM" id="SSF53474">
    <property type="entry name" value="alpha/beta-Hydrolases"/>
    <property type="match status" value="1"/>
</dbReference>
<reference evidence="3" key="1">
    <citation type="submission" date="2016-06" db="EMBL/GenBank/DDBJ databases">
        <title>Parallel loss of symbiosis genes in relatives of nitrogen-fixing non-legume Parasponia.</title>
        <authorList>
            <person name="Van Velzen R."/>
            <person name="Holmer R."/>
            <person name="Bu F."/>
            <person name="Rutten L."/>
            <person name="Van Zeijl A."/>
            <person name="Liu W."/>
            <person name="Santuari L."/>
            <person name="Cao Q."/>
            <person name="Sharma T."/>
            <person name="Shen D."/>
            <person name="Roswanjaya Y."/>
            <person name="Wardhani T."/>
            <person name="Kalhor M.S."/>
            <person name="Jansen J."/>
            <person name="Van den Hoogen J."/>
            <person name="Gungor B."/>
            <person name="Hartog M."/>
            <person name="Hontelez J."/>
            <person name="Verver J."/>
            <person name="Yang W.-C."/>
            <person name="Schijlen E."/>
            <person name="Repin R."/>
            <person name="Schilthuizen M."/>
            <person name="Schranz E."/>
            <person name="Heidstra R."/>
            <person name="Miyata K."/>
            <person name="Fedorova E."/>
            <person name="Kohlen W."/>
            <person name="Bisseling T."/>
            <person name="Smit S."/>
            <person name="Geurts R."/>
        </authorList>
    </citation>
    <scope>NUCLEOTIDE SEQUENCE [LARGE SCALE GENOMIC DNA]</scope>
    <source>
        <strain evidence="3">cv. WU1-14</strain>
    </source>
</reference>
<organism evidence="2 3">
    <name type="scientific">Parasponia andersonii</name>
    <name type="common">Sponia andersonii</name>
    <dbReference type="NCBI Taxonomy" id="3476"/>
    <lineage>
        <taxon>Eukaryota</taxon>
        <taxon>Viridiplantae</taxon>
        <taxon>Streptophyta</taxon>
        <taxon>Embryophyta</taxon>
        <taxon>Tracheophyta</taxon>
        <taxon>Spermatophyta</taxon>
        <taxon>Magnoliopsida</taxon>
        <taxon>eudicotyledons</taxon>
        <taxon>Gunneridae</taxon>
        <taxon>Pentapetalae</taxon>
        <taxon>rosids</taxon>
        <taxon>fabids</taxon>
        <taxon>Rosales</taxon>
        <taxon>Cannabaceae</taxon>
        <taxon>Parasponia</taxon>
    </lineage>
</organism>
<feature type="domain" description="Dienelactone hydrolase" evidence="1">
    <location>
        <begin position="30"/>
        <end position="237"/>
    </location>
</feature>